<sequence>MSKETRVLTVNECRLLLMLSQIEHIEPLYNELIQKDGGWVLKAIAKHFEASEIETDKKIMIFILDLGDGIIGKCVNYIYDLIKWAKNRGSGIITWKNLTEDIYAHGIPVFN</sequence>
<keyword evidence="2" id="KW-1185">Reference proteome</keyword>
<protein>
    <submittedName>
        <fullName evidence="1">Uncharacterized protein</fullName>
    </submittedName>
</protein>
<name>A0A1I7IWC8_9FLAO</name>
<dbReference type="AlphaFoldDB" id="A0A1I7IWC8"/>
<dbReference type="RefSeq" id="WP_093026572.1">
    <property type="nucleotide sequence ID" value="NZ_FPBK01000023.1"/>
</dbReference>
<evidence type="ECO:0000313" key="2">
    <source>
        <dbReference type="Proteomes" id="UP000199138"/>
    </source>
</evidence>
<dbReference type="STRING" id="1224947.SAMN05216480_12331"/>
<proteinExistence type="predicted"/>
<reference evidence="1 2" key="1">
    <citation type="submission" date="2016-10" db="EMBL/GenBank/DDBJ databases">
        <authorList>
            <person name="de Groot N.N."/>
        </authorList>
    </citation>
    <scope>NUCLEOTIDE SEQUENCE [LARGE SCALE GENOMIC DNA]</scope>
    <source>
        <strain evidence="1 2">CGMCC 1.12333</strain>
    </source>
</reference>
<dbReference type="Proteomes" id="UP000199138">
    <property type="component" value="Unassembled WGS sequence"/>
</dbReference>
<organism evidence="1 2">
    <name type="scientific">Pustulibacterium marinum</name>
    <dbReference type="NCBI Taxonomy" id="1224947"/>
    <lineage>
        <taxon>Bacteria</taxon>
        <taxon>Pseudomonadati</taxon>
        <taxon>Bacteroidota</taxon>
        <taxon>Flavobacteriia</taxon>
        <taxon>Flavobacteriales</taxon>
        <taxon>Flavobacteriaceae</taxon>
        <taxon>Pustulibacterium</taxon>
    </lineage>
</organism>
<evidence type="ECO:0000313" key="1">
    <source>
        <dbReference type="EMBL" id="SFU77233.1"/>
    </source>
</evidence>
<dbReference type="EMBL" id="FPBK01000023">
    <property type="protein sequence ID" value="SFU77233.1"/>
    <property type="molecule type" value="Genomic_DNA"/>
</dbReference>
<accession>A0A1I7IWC8</accession>
<gene>
    <name evidence="1" type="ORF">SAMN05216480_12331</name>
</gene>